<dbReference type="Proteomes" id="UP000003931">
    <property type="component" value="Chromosome"/>
</dbReference>
<dbReference type="InterPro" id="IPR002629">
    <property type="entry name" value="Met_Synth_C/arc"/>
</dbReference>
<evidence type="ECO:0000256" key="6">
    <source>
        <dbReference type="ARBA" id="ARBA00022603"/>
    </source>
</evidence>
<evidence type="ECO:0000256" key="3">
    <source>
        <dbReference type="ARBA" id="ARBA00004681"/>
    </source>
</evidence>
<evidence type="ECO:0000256" key="5">
    <source>
        <dbReference type="ARBA" id="ARBA00012034"/>
    </source>
</evidence>
<keyword evidence="7" id="KW-0028">Amino-acid biosynthesis</keyword>
<dbReference type="OrthoDB" id="244285at2"/>
<dbReference type="KEGG" id="crc:A33Y_024"/>
<dbReference type="PATRIC" id="fig|1202537.3.peg.23"/>
<dbReference type="Pfam" id="PF01717">
    <property type="entry name" value="Meth_synt_2"/>
    <property type="match status" value="1"/>
</dbReference>
<evidence type="ECO:0000256" key="11">
    <source>
        <dbReference type="ARBA" id="ARBA00023167"/>
    </source>
</evidence>
<evidence type="ECO:0000259" key="12">
    <source>
        <dbReference type="Pfam" id="PF01717"/>
    </source>
</evidence>
<dbReference type="UniPathway" id="UPA00051">
    <property type="reaction ID" value="UER00082"/>
</dbReference>
<dbReference type="HOGENOM" id="CLU_013175_0_1_6"/>
<organism evidence="14 15">
    <name type="scientific">Candidatus Carsonella ruddii CS isolate Thao2000</name>
    <dbReference type="NCBI Taxonomy" id="1202537"/>
    <lineage>
        <taxon>Bacteria</taxon>
        <taxon>Pseudomonadati</taxon>
        <taxon>Pseudomonadota</taxon>
        <taxon>Gammaproteobacteria</taxon>
        <taxon>Oceanospirillales</taxon>
        <taxon>Halomonadaceae</taxon>
        <taxon>Zymobacter group</taxon>
        <taxon>Candidatus Carsonella</taxon>
    </lineage>
</organism>
<dbReference type="EMBL" id="CP003542">
    <property type="protein sequence ID" value="AFP83688.1"/>
    <property type="molecule type" value="Genomic_DNA"/>
</dbReference>
<comment type="function">
    <text evidence="2">Catalyzes the transfer of a methyl group from 5-methyltetrahydrofolate to homocysteine resulting in methionine formation.</text>
</comment>
<dbReference type="Gene3D" id="3.20.20.210">
    <property type="match status" value="2"/>
</dbReference>
<gene>
    <name evidence="14" type="primary">metE</name>
    <name evidence="14" type="ORF">A33Y_024</name>
</gene>
<evidence type="ECO:0000256" key="7">
    <source>
        <dbReference type="ARBA" id="ARBA00022605"/>
    </source>
</evidence>
<evidence type="ECO:0000256" key="9">
    <source>
        <dbReference type="ARBA" id="ARBA00022723"/>
    </source>
</evidence>
<feature type="domain" description="Cobalamin-independent methionine synthase MetE N-terminal" evidence="13">
    <location>
        <begin position="4"/>
        <end position="271"/>
    </location>
</feature>
<evidence type="ECO:0000259" key="13">
    <source>
        <dbReference type="Pfam" id="PF08267"/>
    </source>
</evidence>
<dbReference type="Pfam" id="PF08267">
    <property type="entry name" value="Meth_synt_1"/>
    <property type="match status" value="1"/>
</dbReference>
<evidence type="ECO:0000256" key="1">
    <source>
        <dbReference type="ARBA" id="ARBA00001947"/>
    </source>
</evidence>
<dbReference type="PANTHER" id="PTHR30519">
    <property type="entry name" value="5-METHYLTETRAHYDROPTEROYLTRIGLUTAMATE--HOMOCYSTEINE METHYLTRANSFERASE"/>
    <property type="match status" value="1"/>
</dbReference>
<proteinExistence type="inferred from homology"/>
<keyword evidence="10" id="KW-0862">Zinc</keyword>
<dbReference type="GO" id="GO:0032259">
    <property type="term" value="P:methylation"/>
    <property type="evidence" value="ECO:0007669"/>
    <property type="project" value="UniProtKB-KW"/>
</dbReference>
<dbReference type="AlphaFoldDB" id="J7GYL7"/>
<comment type="similarity">
    <text evidence="4">Belongs to the vitamin-B12 independent methionine synthase family.</text>
</comment>
<dbReference type="RefSeq" id="WP_014886989.1">
    <property type="nucleotide sequence ID" value="NC_018415.1"/>
</dbReference>
<dbReference type="EC" id="2.1.1.14" evidence="5"/>
<evidence type="ECO:0000256" key="8">
    <source>
        <dbReference type="ARBA" id="ARBA00022679"/>
    </source>
</evidence>
<feature type="domain" description="Cobalamin-independent methionine synthase MetE C-terminal/archaeal" evidence="12">
    <location>
        <begin position="380"/>
        <end position="690"/>
    </location>
</feature>
<name>J7GYL7_CARRU</name>
<protein>
    <recommendedName>
        <fullName evidence="5">5-methyltetrahydropteroyltriglutamate--homocysteine S-methyltransferase</fullName>
        <ecNumber evidence="5">2.1.1.14</ecNumber>
    </recommendedName>
</protein>
<dbReference type="GO" id="GO:0003871">
    <property type="term" value="F:5-methyltetrahydropteroyltriglutamate-homocysteine S-methyltransferase activity"/>
    <property type="evidence" value="ECO:0007669"/>
    <property type="project" value="UniProtKB-EC"/>
</dbReference>
<comment type="pathway">
    <text evidence="3">Amino-acid biosynthesis; L-methionine biosynthesis via de novo pathway; L-methionine from L-homocysteine (MetE route): step 1/1.</text>
</comment>
<keyword evidence="8 14" id="KW-0808">Transferase</keyword>
<dbReference type="GO" id="GO:0008270">
    <property type="term" value="F:zinc ion binding"/>
    <property type="evidence" value="ECO:0007669"/>
    <property type="project" value="InterPro"/>
</dbReference>
<evidence type="ECO:0000313" key="15">
    <source>
        <dbReference type="Proteomes" id="UP000003931"/>
    </source>
</evidence>
<comment type="cofactor">
    <cofactor evidence="1">
        <name>Zn(2+)</name>
        <dbReference type="ChEBI" id="CHEBI:29105"/>
    </cofactor>
</comment>
<evidence type="ECO:0000256" key="2">
    <source>
        <dbReference type="ARBA" id="ARBA00002777"/>
    </source>
</evidence>
<keyword evidence="9" id="KW-0479">Metal-binding</keyword>
<dbReference type="InterPro" id="IPR038071">
    <property type="entry name" value="UROD/MetE-like_sf"/>
</dbReference>
<accession>J7GYL7</accession>
<keyword evidence="6 14" id="KW-0489">Methyltransferase</keyword>
<dbReference type="SUPFAM" id="SSF51726">
    <property type="entry name" value="UROD/MetE-like"/>
    <property type="match status" value="2"/>
</dbReference>
<reference evidence="14 15" key="1">
    <citation type="journal article" date="2012" name="Mol. Biol. Evol.">
        <title>Genome reduction and co-evolution between the primary and secondary bacterial symbionts of psyllids.</title>
        <authorList>
            <person name="Sloan D.B."/>
            <person name="Moran N.A."/>
        </authorList>
    </citation>
    <scope>NUCLEOTIDE SEQUENCE [LARGE SCALE GENOMIC DNA]</scope>
    <source>
        <strain evidence="14 15">CS</strain>
    </source>
</reference>
<keyword evidence="11" id="KW-0486">Methionine biosynthesis</keyword>
<dbReference type="STRING" id="1202537.A33Y_024"/>
<dbReference type="GO" id="GO:0009086">
    <property type="term" value="P:methionine biosynthetic process"/>
    <property type="evidence" value="ECO:0007669"/>
    <property type="project" value="UniProtKB-KW"/>
</dbReference>
<dbReference type="InterPro" id="IPR013215">
    <property type="entry name" value="Cbl-indep_Met_Synth_N"/>
</dbReference>
<evidence type="ECO:0000256" key="10">
    <source>
        <dbReference type="ARBA" id="ARBA00022833"/>
    </source>
</evidence>
<evidence type="ECO:0000313" key="14">
    <source>
        <dbReference type="EMBL" id="AFP83688.1"/>
    </source>
</evidence>
<evidence type="ECO:0000256" key="4">
    <source>
        <dbReference type="ARBA" id="ARBA00009553"/>
    </source>
</evidence>
<dbReference type="CDD" id="cd03311">
    <property type="entry name" value="CIMS_C_terminal_like"/>
    <property type="match status" value="1"/>
</dbReference>
<sequence length="704" mass="84332">MNLHLIGSPNIGKYRELKFCTEKFWNNNNNENLLNLLMISKKIRFENIFLQINNNMKFINTNDFSNYDFILDINCMINTFYNNDNIINIKKYFILARGDNNIKLSKMTKFFNTNYHYIIPECFNNLKLCNKKIFNEIYEIYKIGIIPKITLIGPITYLFLSLKKNIFKFKNLLEIYIYIIKKLHKIGIKVFQLEEAILCTKINNNYKIIFNKFYKKIQKINLKLILTTYFGKIKNFELINKMKKCIIHIDMENYNNINLLKNHEISLGIINNNLSKLNVFLLIKKISKKINYYSFNNNCKLIPYDLSLEKNFFLKKYLSFFFQKINEFILIKKIKNKNININDLIYLKNFELFKEKIKVNNNYQLIKKKNIIINKKILLSTSIGSFPQNIEVRITRKFLNKNIINIKEYKKIINENTYLCIIKQYLLKFDIITNGEFERTDMVEYFAEKINGMYISKNGWIQSYGTRYVKPPILGKIKNSINITDDWLIFVKKISNKKIKVILSGPITIYKWSFCINEIYKIFICLKISEIINKEILFLQKKNFYLFQIDEPTIKECLPINKINWKNTINKILFCFNNCTKFIKKNNEIHTHICYSVFNDIVNLINKMNIDVITIESTREEMENLNIFKKINVNIGAGIYDIHSPIVPYKYNIKKNFYLFFSYIKINNCWINPDCGLKTRNWFEIIKTINLINIIKKNIYKKYN</sequence>